<dbReference type="InterPro" id="IPR029069">
    <property type="entry name" value="HotDog_dom_sf"/>
</dbReference>
<dbReference type="OrthoDB" id="2922403at2"/>
<gene>
    <name evidence="1" type="ORF">EG240_08745</name>
</gene>
<evidence type="ECO:0000313" key="1">
    <source>
        <dbReference type="EMBL" id="RRJ90605.1"/>
    </source>
</evidence>
<reference evidence="1 2" key="1">
    <citation type="submission" date="2018-11" db="EMBL/GenBank/DDBJ databases">
        <title>Flavobacterium sp. nov., YIM 102701-2 draft genome.</title>
        <authorList>
            <person name="Li G."/>
            <person name="Jiang Y."/>
        </authorList>
    </citation>
    <scope>NUCLEOTIDE SEQUENCE [LARGE SCALE GENOMIC DNA]</scope>
    <source>
        <strain evidence="1 2">YIM 102701-2</strain>
    </source>
</reference>
<dbReference type="EMBL" id="RQVQ01000016">
    <property type="protein sequence ID" value="RRJ90605.1"/>
    <property type="molecule type" value="Genomic_DNA"/>
</dbReference>
<dbReference type="Pfam" id="PF22817">
    <property type="entry name" value="ApeP-like"/>
    <property type="match status" value="1"/>
</dbReference>
<name>A0A3P3W621_9FLAO</name>
<dbReference type="Gene3D" id="3.10.129.10">
    <property type="entry name" value="Hotdog Thioesterase"/>
    <property type="match status" value="1"/>
</dbReference>
<comment type="caution">
    <text evidence="1">The sequence shown here is derived from an EMBL/GenBank/DDBJ whole genome shotgun (WGS) entry which is preliminary data.</text>
</comment>
<protein>
    <recommendedName>
        <fullName evidence="3">3-hydroxymyristoyl/3-hydroxydecanoyl-(Acyl carrier protein) dehydratase</fullName>
    </recommendedName>
</protein>
<accession>A0A3P3W621</accession>
<dbReference type="RefSeq" id="WP_125019014.1">
    <property type="nucleotide sequence ID" value="NZ_RQVQ01000016.1"/>
</dbReference>
<dbReference type="SUPFAM" id="SSF54637">
    <property type="entry name" value="Thioesterase/thiol ester dehydrase-isomerase"/>
    <property type="match status" value="1"/>
</dbReference>
<evidence type="ECO:0008006" key="3">
    <source>
        <dbReference type="Google" id="ProtNLM"/>
    </source>
</evidence>
<organism evidence="1 2">
    <name type="scientific">Paenimyroides tangerinum</name>
    <dbReference type="NCBI Taxonomy" id="2488728"/>
    <lineage>
        <taxon>Bacteria</taxon>
        <taxon>Pseudomonadati</taxon>
        <taxon>Bacteroidota</taxon>
        <taxon>Flavobacteriia</taxon>
        <taxon>Flavobacteriales</taxon>
        <taxon>Flavobacteriaceae</taxon>
        <taxon>Paenimyroides</taxon>
    </lineage>
</organism>
<proteinExistence type="predicted"/>
<sequence>MKTIFPITDKKLIESYIPHRSPIVMVDKLIDFTENYIIGGLKVLEDNIFVEDNVLKEPGLIEHMAQTVALHSGYQYSLEDGKALTGYIGSIKKIQIERLPQIDEEIETEVTIIQEYLGITLVEIVSKCNGNIIATGELKTVIAN</sequence>
<keyword evidence="2" id="KW-1185">Reference proteome</keyword>
<dbReference type="InterPro" id="IPR016776">
    <property type="entry name" value="ApeP-like_dehydratase"/>
</dbReference>
<dbReference type="AlphaFoldDB" id="A0A3P3W621"/>
<evidence type="ECO:0000313" key="2">
    <source>
        <dbReference type="Proteomes" id="UP000275719"/>
    </source>
</evidence>
<dbReference type="Proteomes" id="UP000275719">
    <property type="component" value="Unassembled WGS sequence"/>
</dbReference>